<dbReference type="CDD" id="cd06225">
    <property type="entry name" value="HAMP"/>
    <property type="match status" value="1"/>
</dbReference>
<dbReference type="Gene3D" id="3.30.565.10">
    <property type="entry name" value="Histidine kinase-like ATPase, C-terminal domain"/>
    <property type="match status" value="1"/>
</dbReference>
<feature type="domain" description="HAMP" evidence="11">
    <location>
        <begin position="304"/>
        <end position="356"/>
    </location>
</feature>
<name>A0A428GJP7_STRCR</name>
<gene>
    <name evidence="12" type="primary">yehU</name>
    <name evidence="12" type="ORF">D8798_01165</name>
</gene>
<dbReference type="SUPFAM" id="SSF55874">
    <property type="entry name" value="ATPase domain of HSP90 chaperone/DNA topoisomerase II/histidine kinase"/>
    <property type="match status" value="1"/>
</dbReference>
<dbReference type="Pfam" id="PF02518">
    <property type="entry name" value="HATPase_c"/>
    <property type="match status" value="1"/>
</dbReference>
<dbReference type="InterPro" id="IPR003660">
    <property type="entry name" value="HAMP_dom"/>
</dbReference>
<dbReference type="InterPro" id="IPR036890">
    <property type="entry name" value="HATPase_C_sf"/>
</dbReference>
<keyword evidence="3" id="KW-0597">Phosphoprotein</keyword>
<comment type="subcellular location">
    <subcellularLocation>
        <location evidence="1">Cell membrane</location>
        <topology evidence="1">Multi-pass membrane protein</topology>
    </subcellularLocation>
</comment>
<evidence type="ECO:0000256" key="6">
    <source>
        <dbReference type="ARBA" id="ARBA00022777"/>
    </source>
</evidence>
<dbReference type="RefSeq" id="WP_125381702.1">
    <property type="nucleotide sequence ID" value="NZ_RJPM01000001.1"/>
</dbReference>
<dbReference type="InterPro" id="IPR033479">
    <property type="entry name" value="dCache_1"/>
</dbReference>
<comment type="caution">
    <text evidence="12">The sequence shown here is derived from an EMBL/GenBank/DDBJ whole genome shotgun (WGS) entry which is preliminary data.</text>
</comment>
<feature type="coiled-coil region" evidence="9">
    <location>
        <begin position="337"/>
        <end position="371"/>
    </location>
</feature>
<evidence type="ECO:0000259" key="11">
    <source>
        <dbReference type="PROSITE" id="PS50885"/>
    </source>
</evidence>
<evidence type="ECO:0000256" key="1">
    <source>
        <dbReference type="ARBA" id="ARBA00004651"/>
    </source>
</evidence>
<dbReference type="SMART" id="SM00387">
    <property type="entry name" value="HATPase_c"/>
    <property type="match status" value="1"/>
</dbReference>
<feature type="transmembrane region" description="Helical" evidence="10">
    <location>
        <begin position="281"/>
        <end position="303"/>
    </location>
</feature>
<organism evidence="12 13">
    <name type="scientific">Streptococcus cristatus</name>
    <dbReference type="NCBI Taxonomy" id="45634"/>
    <lineage>
        <taxon>Bacteria</taxon>
        <taxon>Bacillati</taxon>
        <taxon>Bacillota</taxon>
        <taxon>Bacilli</taxon>
        <taxon>Lactobacillales</taxon>
        <taxon>Streptococcaceae</taxon>
        <taxon>Streptococcus</taxon>
    </lineage>
</organism>
<reference evidence="12 13" key="1">
    <citation type="submission" date="2018-11" db="EMBL/GenBank/DDBJ databases">
        <title>Species Designations Belie Phenotypic and Genotypic Heterogeneity in Oral Streptococci.</title>
        <authorList>
            <person name="Velsko I."/>
        </authorList>
    </citation>
    <scope>NUCLEOTIDE SEQUENCE [LARGE SCALE GENOMIC DNA]</scope>
    <source>
        <strain evidence="12 13">BCA6</strain>
    </source>
</reference>
<dbReference type="Pfam" id="PF02743">
    <property type="entry name" value="dCache_1"/>
    <property type="match status" value="1"/>
</dbReference>
<evidence type="ECO:0000313" key="12">
    <source>
        <dbReference type="EMBL" id="RSJ77769.1"/>
    </source>
</evidence>
<proteinExistence type="predicted"/>
<dbReference type="CDD" id="cd18773">
    <property type="entry name" value="PDC1_HK_sensor"/>
    <property type="match status" value="1"/>
</dbReference>
<dbReference type="InterPro" id="IPR051552">
    <property type="entry name" value="HptR"/>
</dbReference>
<keyword evidence="7 10" id="KW-1133">Transmembrane helix</keyword>
<dbReference type="Gene3D" id="3.30.450.20">
    <property type="entry name" value="PAS domain"/>
    <property type="match status" value="2"/>
</dbReference>
<evidence type="ECO:0000256" key="10">
    <source>
        <dbReference type="SAM" id="Phobius"/>
    </source>
</evidence>
<keyword evidence="5 10" id="KW-0812">Transmembrane</keyword>
<dbReference type="PANTHER" id="PTHR42713">
    <property type="entry name" value="HISTIDINE KINASE-RELATED"/>
    <property type="match status" value="1"/>
</dbReference>
<dbReference type="GO" id="GO:0000155">
    <property type="term" value="F:phosphorelay sensor kinase activity"/>
    <property type="evidence" value="ECO:0007669"/>
    <property type="project" value="InterPro"/>
</dbReference>
<keyword evidence="2" id="KW-1003">Cell membrane</keyword>
<evidence type="ECO:0000256" key="4">
    <source>
        <dbReference type="ARBA" id="ARBA00022679"/>
    </source>
</evidence>
<dbReference type="GO" id="GO:0005886">
    <property type="term" value="C:plasma membrane"/>
    <property type="evidence" value="ECO:0007669"/>
    <property type="project" value="UniProtKB-SubCell"/>
</dbReference>
<evidence type="ECO:0000313" key="13">
    <source>
        <dbReference type="Proteomes" id="UP000272213"/>
    </source>
</evidence>
<dbReference type="Pfam" id="PF06580">
    <property type="entry name" value="His_kinase"/>
    <property type="match status" value="1"/>
</dbReference>
<dbReference type="PROSITE" id="PS50885">
    <property type="entry name" value="HAMP"/>
    <property type="match status" value="1"/>
</dbReference>
<dbReference type="InterPro" id="IPR003594">
    <property type="entry name" value="HATPase_dom"/>
</dbReference>
<keyword evidence="8 10" id="KW-0472">Membrane</keyword>
<dbReference type="SUPFAM" id="SSF158472">
    <property type="entry name" value="HAMP domain-like"/>
    <property type="match status" value="1"/>
</dbReference>
<dbReference type="PANTHER" id="PTHR42713:SF2">
    <property type="entry name" value="TWO-COMPONENT SENSOR KINASE YESM"/>
    <property type="match status" value="1"/>
</dbReference>
<evidence type="ECO:0000256" key="5">
    <source>
        <dbReference type="ARBA" id="ARBA00022692"/>
    </source>
</evidence>
<dbReference type="EMBL" id="RJPM01000001">
    <property type="protein sequence ID" value="RSJ77769.1"/>
    <property type="molecule type" value="Genomic_DNA"/>
</dbReference>
<dbReference type="Gene3D" id="6.10.340.10">
    <property type="match status" value="1"/>
</dbReference>
<dbReference type="SMART" id="SM00304">
    <property type="entry name" value="HAMP"/>
    <property type="match status" value="1"/>
</dbReference>
<dbReference type="InterPro" id="IPR010559">
    <property type="entry name" value="Sig_transdc_His_kin_internal"/>
</dbReference>
<sequence>MKRYPLLIQLIVYIFLLVLLLLGFVGSLYYQTSSQTIRQLTERTTRNSMEQSGQFIASYLQKLKQTTSTLSKEETIRKFAQNQESSETSVQALMKTIIETDPDLVSAVLVTKDGRVVSTDSQISMQTSSDMMNEKWYQEAVHTKAMPVLTPARKESLSSEKEKWVVSVTQEVVDEAGQNLGVLRLDIGYNSLKAYLDRLQLGKKGFSFIVNSHHEFVYHPKKSVYSSSQEMKAMQPYISVKDGYADQKQAFVYQIDIADSDWALIGVASLEQLQMLQSQMLYSFVGMGVLALLICLTGIWFVLRLWIKPLQNLQAVILKIGSGDSNLRAEAKGSPELVDLAQQFNKMLDQIERLMEAVKTEEQNVRRYELRALSAQINPHFLYNTLDTIVWMAEFNDSKRVVEVTKSLAQYFRLALNQGHEQIALKDEIDHVRQYLFIQKQRYGDKLQYEIEEDESLADYKLPKLVLQPLVENAIYHGIKEIDRQGMIRVTSKAEEGQLILSIYDNGRGFDLQNSVDKALPRLGGVGLKNVDQRLRLQFGEDYHMEIESEPDKFTQISLYLPLDSDD</sequence>
<keyword evidence="9" id="KW-0175">Coiled coil</keyword>
<evidence type="ECO:0000256" key="8">
    <source>
        <dbReference type="ARBA" id="ARBA00023136"/>
    </source>
</evidence>
<evidence type="ECO:0000256" key="7">
    <source>
        <dbReference type="ARBA" id="ARBA00022989"/>
    </source>
</evidence>
<dbReference type="EC" id="2.7.13.3" evidence="12"/>
<dbReference type="Pfam" id="PF00672">
    <property type="entry name" value="HAMP"/>
    <property type="match status" value="1"/>
</dbReference>
<dbReference type="Proteomes" id="UP000272213">
    <property type="component" value="Unassembled WGS sequence"/>
</dbReference>
<keyword evidence="4 12" id="KW-0808">Transferase</keyword>
<dbReference type="AlphaFoldDB" id="A0A428GJP7"/>
<keyword evidence="6 12" id="KW-0418">Kinase</keyword>
<evidence type="ECO:0000256" key="3">
    <source>
        <dbReference type="ARBA" id="ARBA00022553"/>
    </source>
</evidence>
<accession>A0A428GJP7</accession>
<protein>
    <submittedName>
        <fullName evidence="12">Sensor histidine kinase YehU</fullName>
        <ecNumber evidence="12">2.7.13.3</ecNumber>
    </submittedName>
</protein>
<evidence type="ECO:0000256" key="9">
    <source>
        <dbReference type="SAM" id="Coils"/>
    </source>
</evidence>
<feature type="transmembrane region" description="Helical" evidence="10">
    <location>
        <begin position="6"/>
        <end position="30"/>
    </location>
</feature>
<evidence type="ECO:0000256" key="2">
    <source>
        <dbReference type="ARBA" id="ARBA00022475"/>
    </source>
</evidence>